<dbReference type="InterPro" id="IPR012666">
    <property type="entry name" value="CbtA_put"/>
</dbReference>
<protein>
    <recommendedName>
        <fullName evidence="5">CbtA family protein</fullName>
    </recommendedName>
</protein>
<keyword evidence="2" id="KW-0472">Membrane</keyword>
<accession>A0ABP4VZB9</accession>
<keyword evidence="2" id="KW-1133">Transmembrane helix</keyword>
<dbReference type="RefSeq" id="WP_344201771.1">
    <property type="nucleotide sequence ID" value="NZ_BAAAME010000004.1"/>
</dbReference>
<dbReference type="Proteomes" id="UP001501057">
    <property type="component" value="Unassembled WGS sequence"/>
</dbReference>
<keyword evidence="2" id="KW-0812">Transmembrane</keyword>
<evidence type="ECO:0000313" key="3">
    <source>
        <dbReference type="EMBL" id="GAA1742897.1"/>
    </source>
</evidence>
<name>A0ABP4VZB9_9ACTN</name>
<evidence type="ECO:0000313" key="4">
    <source>
        <dbReference type="Proteomes" id="UP001501057"/>
    </source>
</evidence>
<keyword evidence="4" id="KW-1185">Reference proteome</keyword>
<evidence type="ECO:0000256" key="1">
    <source>
        <dbReference type="SAM" id="MobiDB-lite"/>
    </source>
</evidence>
<feature type="transmembrane region" description="Helical" evidence="2">
    <location>
        <begin position="189"/>
        <end position="211"/>
    </location>
</feature>
<feature type="transmembrane region" description="Helical" evidence="2">
    <location>
        <begin position="114"/>
        <end position="137"/>
    </location>
</feature>
<dbReference type="Pfam" id="PF09490">
    <property type="entry name" value="CbtA"/>
    <property type="match status" value="1"/>
</dbReference>
<evidence type="ECO:0008006" key="5">
    <source>
        <dbReference type="Google" id="ProtNLM"/>
    </source>
</evidence>
<sequence>MNARSFLINGLIAGLLGGLIAFVVALGVGEPAIDDAIALEESAAAPAEHSHDEDEAHSHDEAAGGHSHGDEEGGITRGQQAGPGLATATGLIGTILGGLVGIGAAFAAGRFGRLTPVATTALVAGVGFVAVVLVPWLKYPPNPPAVGSGDTIGERTALYFGFLAISLLAVLAAVIIARQVLASRSAWTATAAAGAVYLVVVGIATFVMAPIDEVPDSFPANTLFEFRIGSLLTQASLWLVLGVVLTGLVHRAWTRESAELARREAAAAL</sequence>
<reference evidence="4" key="1">
    <citation type="journal article" date="2019" name="Int. J. Syst. Evol. Microbiol.">
        <title>The Global Catalogue of Microorganisms (GCM) 10K type strain sequencing project: providing services to taxonomists for standard genome sequencing and annotation.</title>
        <authorList>
            <consortium name="The Broad Institute Genomics Platform"/>
            <consortium name="The Broad Institute Genome Sequencing Center for Infectious Disease"/>
            <person name="Wu L."/>
            <person name="Ma J."/>
        </authorList>
    </citation>
    <scope>NUCLEOTIDE SEQUENCE [LARGE SCALE GENOMIC DNA]</scope>
    <source>
        <strain evidence="4">JCM 13518</strain>
    </source>
</reference>
<organism evidence="3 4">
    <name type="scientific">Aeromicrobium alkaliterrae</name>
    <dbReference type="NCBI Taxonomy" id="302168"/>
    <lineage>
        <taxon>Bacteria</taxon>
        <taxon>Bacillati</taxon>
        <taxon>Actinomycetota</taxon>
        <taxon>Actinomycetes</taxon>
        <taxon>Propionibacteriales</taxon>
        <taxon>Nocardioidaceae</taxon>
        <taxon>Aeromicrobium</taxon>
    </lineage>
</organism>
<comment type="caution">
    <text evidence="3">The sequence shown here is derived from an EMBL/GenBank/DDBJ whole genome shotgun (WGS) entry which is preliminary data.</text>
</comment>
<feature type="transmembrane region" description="Helical" evidence="2">
    <location>
        <begin position="157"/>
        <end position="177"/>
    </location>
</feature>
<feature type="transmembrane region" description="Helical" evidence="2">
    <location>
        <begin position="231"/>
        <end position="253"/>
    </location>
</feature>
<feature type="transmembrane region" description="Helical" evidence="2">
    <location>
        <begin position="7"/>
        <end position="28"/>
    </location>
</feature>
<feature type="transmembrane region" description="Helical" evidence="2">
    <location>
        <begin position="85"/>
        <end position="107"/>
    </location>
</feature>
<evidence type="ECO:0000256" key="2">
    <source>
        <dbReference type="SAM" id="Phobius"/>
    </source>
</evidence>
<feature type="region of interest" description="Disordered" evidence="1">
    <location>
        <begin position="43"/>
        <end position="80"/>
    </location>
</feature>
<proteinExistence type="predicted"/>
<gene>
    <name evidence="3" type="ORF">GCM10009710_23750</name>
</gene>
<dbReference type="EMBL" id="BAAAME010000004">
    <property type="protein sequence ID" value="GAA1742897.1"/>
    <property type="molecule type" value="Genomic_DNA"/>
</dbReference>
<feature type="compositionally biased region" description="Basic and acidic residues" evidence="1">
    <location>
        <begin position="48"/>
        <end position="71"/>
    </location>
</feature>